<sequence length="35" mass="3715">MPFEARLAELGVELPPPTAAPPGARIPFDWGRVVG</sequence>
<dbReference type="AlphaFoldDB" id="A0A7Y9I6H3"/>
<name>A0A7Y9I6H3_9ACTN</name>
<evidence type="ECO:0000313" key="2">
    <source>
        <dbReference type="Proteomes" id="UP000569914"/>
    </source>
</evidence>
<reference evidence="1 2" key="1">
    <citation type="submission" date="2020-07" db="EMBL/GenBank/DDBJ databases">
        <title>Sequencing the genomes of 1000 actinobacteria strains.</title>
        <authorList>
            <person name="Klenk H.-P."/>
        </authorList>
    </citation>
    <scope>NUCLEOTIDE SEQUENCE [LARGE SCALE GENOMIC DNA]</scope>
    <source>
        <strain evidence="1 2">DSM 22083</strain>
    </source>
</reference>
<dbReference type="EMBL" id="JACCBU010000001">
    <property type="protein sequence ID" value="NYE71037.1"/>
    <property type="molecule type" value="Genomic_DNA"/>
</dbReference>
<proteinExistence type="predicted"/>
<protein>
    <submittedName>
        <fullName evidence="1">Uncharacterized protein</fullName>
    </submittedName>
</protein>
<comment type="caution">
    <text evidence="1">The sequence shown here is derived from an EMBL/GenBank/DDBJ whole genome shotgun (WGS) entry which is preliminary data.</text>
</comment>
<organism evidence="1 2">
    <name type="scientific">Microlunatus parietis</name>
    <dbReference type="NCBI Taxonomy" id="682979"/>
    <lineage>
        <taxon>Bacteria</taxon>
        <taxon>Bacillati</taxon>
        <taxon>Actinomycetota</taxon>
        <taxon>Actinomycetes</taxon>
        <taxon>Propionibacteriales</taxon>
        <taxon>Propionibacteriaceae</taxon>
        <taxon>Microlunatus</taxon>
    </lineage>
</organism>
<evidence type="ECO:0000313" key="1">
    <source>
        <dbReference type="EMBL" id="NYE71037.1"/>
    </source>
</evidence>
<keyword evidence="2" id="KW-1185">Reference proteome</keyword>
<gene>
    <name evidence="1" type="ORF">BKA15_002366</name>
</gene>
<accession>A0A7Y9I6H3</accession>
<dbReference type="Proteomes" id="UP000569914">
    <property type="component" value="Unassembled WGS sequence"/>
</dbReference>